<keyword evidence="2" id="KW-1185">Reference proteome</keyword>
<dbReference type="AlphaFoldDB" id="A0A815S4W6"/>
<gene>
    <name evidence="1" type="ORF">XAT740_LOCUS38868</name>
</gene>
<name>A0A815S4W6_ADIRI</name>
<accession>A0A815S4W6</accession>
<comment type="caution">
    <text evidence="1">The sequence shown here is derived from an EMBL/GenBank/DDBJ whole genome shotgun (WGS) entry which is preliminary data.</text>
</comment>
<dbReference type="EMBL" id="CAJNOR010004246">
    <property type="protein sequence ID" value="CAF1487061.1"/>
    <property type="molecule type" value="Genomic_DNA"/>
</dbReference>
<evidence type="ECO:0000313" key="1">
    <source>
        <dbReference type="EMBL" id="CAF1487061.1"/>
    </source>
</evidence>
<dbReference type="Proteomes" id="UP000663828">
    <property type="component" value="Unassembled WGS sequence"/>
</dbReference>
<organism evidence="1 2">
    <name type="scientific">Adineta ricciae</name>
    <name type="common">Rotifer</name>
    <dbReference type="NCBI Taxonomy" id="249248"/>
    <lineage>
        <taxon>Eukaryota</taxon>
        <taxon>Metazoa</taxon>
        <taxon>Spiralia</taxon>
        <taxon>Gnathifera</taxon>
        <taxon>Rotifera</taxon>
        <taxon>Eurotatoria</taxon>
        <taxon>Bdelloidea</taxon>
        <taxon>Adinetida</taxon>
        <taxon>Adinetidae</taxon>
        <taxon>Adineta</taxon>
    </lineage>
</organism>
<proteinExistence type="predicted"/>
<protein>
    <submittedName>
        <fullName evidence="1">Uncharacterized protein</fullName>
    </submittedName>
</protein>
<evidence type="ECO:0000313" key="2">
    <source>
        <dbReference type="Proteomes" id="UP000663828"/>
    </source>
</evidence>
<sequence>MFITTYIFFLLVSISYGLICISHEKSYIIKTANLNLERLQNELNNLTTSQVTGDALCSVEFFMSPGSPVLAIQFNMQSNNNKLSDREIQFETLIEATERWETELTNTLTYTCSFPNECNKQFVFDHFSWFLEQSYLQLHKSVDSLVLNTARQPGRCFNGTNIATVCPSKICVAVYSTDDDVFRAMCAIKSSRKSDFVITTRINTLTRIEKQSVIFRCNYDSCNSEEYLLQLKIGIKLYYDLSALRKVVHYSNELVSSQKLSITTSSEAITTTSEAITTTSEAIRTLTSISVDTLAINSSLNTIIVFNVTNIAKKIQYSFILLGFVFVLRVKM</sequence>
<reference evidence="1" key="1">
    <citation type="submission" date="2021-02" db="EMBL/GenBank/DDBJ databases">
        <authorList>
            <person name="Nowell W R."/>
        </authorList>
    </citation>
    <scope>NUCLEOTIDE SEQUENCE</scope>
</reference>